<dbReference type="HOGENOM" id="CLU_1759086_0_0_1"/>
<accession>A0A067P968</accession>
<proteinExistence type="predicted"/>
<name>A0A067P968_9AGAM</name>
<reference evidence="3" key="1">
    <citation type="journal article" date="2014" name="Proc. Natl. Acad. Sci. U.S.A.">
        <title>Extensive sampling of basidiomycete genomes demonstrates inadequacy of the white-rot/brown-rot paradigm for wood decay fungi.</title>
        <authorList>
            <person name="Riley R."/>
            <person name="Salamov A.A."/>
            <person name="Brown D.W."/>
            <person name="Nagy L.G."/>
            <person name="Floudas D."/>
            <person name="Held B.W."/>
            <person name="Levasseur A."/>
            <person name="Lombard V."/>
            <person name="Morin E."/>
            <person name="Otillar R."/>
            <person name="Lindquist E.A."/>
            <person name="Sun H."/>
            <person name="LaButti K.M."/>
            <person name="Schmutz J."/>
            <person name="Jabbour D."/>
            <person name="Luo H."/>
            <person name="Baker S.E."/>
            <person name="Pisabarro A.G."/>
            <person name="Walton J.D."/>
            <person name="Blanchette R.A."/>
            <person name="Henrissat B."/>
            <person name="Martin F."/>
            <person name="Cullen D."/>
            <person name="Hibbett D.S."/>
            <person name="Grigoriev I.V."/>
        </authorList>
    </citation>
    <scope>NUCLEOTIDE SEQUENCE [LARGE SCALE GENOMIC DNA]</scope>
    <source>
        <strain evidence="3">MUCL 33604</strain>
    </source>
</reference>
<protein>
    <submittedName>
        <fullName evidence="2">Uncharacterized protein</fullName>
    </submittedName>
</protein>
<dbReference type="AlphaFoldDB" id="A0A067P968"/>
<sequence>MIGAKAESLQILSASWGIFASATPAEPDEEFIDEQVCCWGEVRVPPATACARINKARELDELRGKTFEFFPLVAGAGSESESGTVPENRDHDKTARANESRNCENREYHRGSKECGRQISMHDTGATLAIIDPSQWTVDESEKRDFVT</sequence>
<organism evidence="2 3">
    <name type="scientific">Jaapia argillacea MUCL 33604</name>
    <dbReference type="NCBI Taxonomy" id="933084"/>
    <lineage>
        <taxon>Eukaryota</taxon>
        <taxon>Fungi</taxon>
        <taxon>Dikarya</taxon>
        <taxon>Basidiomycota</taxon>
        <taxon>Agaricomycotina</taxon>
        <taxon>Agaricomycetes</taxon>
        <taxon>Agaricomycetidae</taxon>
        <taxon>Jaapiales</taxon>
        <taxon>Jaapiaceae</taxon>
        <taxon>Jaapia</taxon>
    </lineage>
</organism>
<dbReference type="Proteomes" id="UP000027265">
    <property type="component" value="Unassembled WGS sequence"/>
</dbReference>
<feature type="compositionally biased region" description="Basic and acidic residues" evidence="1">
    <location>
        <begin position="87"/>
        <end position="116"/>
    </location>
</feature>
<keyword evidence="3" id="KW-1185">Reference proteome</keyword>
<evidence type="ECO:0000313" key="3">
    <source>
        <dbReference type="Proteomes" id="UP000027265"/>
    </source>
</evidence>
<dbReference type="EMBL" id="KL197761">
    <property type="protein sequence ID" value="KDQ50370.1"/>
    <property type="molecule type" value="Genomic_DNA"/>
</dbReference>
<dbReference type="InParanoid" id="A0A067P968"/>
<evidence type="ECO:0000313" key="2">
    <source>
        <dbReference type="EMBL" id="KDQ50370.1"/>
    </source>
</evidence>
<gene>
    <name evidence="2" type="ORF">JAAARDRAFT_51327</name>
</gene>
<evidence type="ECO:0000256" key="1">
    <source>
        <dbReference type="SAM" id="MobiDB-lite"/>
    </source>
</evidence>
<feature type="region of interest" description="Disordered" evidence="1">
    <location>
        <begin position="76"/>
        <end position="119"/>
    </location>
</feature>